<feature type="domain" description="DNA ligase D polymerase" evidence="1">
    <location>
        <begin position="66"/>
        <end position="314"/>
    </location>
</feature>
<keyword evidence="3" id="KW-1185">Reference proteome</keyword>
<dbReference type="InterPro" id="IPR014145">
    <property type="entry name" value="LigD_pol_dom"/>
</dbReference>
<dbReference type="PANTHER" id="PTHR42705:SF2">
    <property type="entry name" value="BIFUNCTIONAL NON-HOMOLOGOUS END JOINING PROTEIN LIGD"/>
    <property type="match status" value="1"/>
</dbReference>
<comment type="caution">
    <text evidence="2">The sequence shown here is derived from an EMBL/GenBank/DDBJ whole genome shotgun (WGS) entry which is preliminary data.</text>
</comment>
<gene>
    <name evidence="2" type="ORF">F8153_13840</name>
</gene>
<sequence length="343" mass="39600">MQIKGKRLYLQWNGTVSSFYGLHFVNLTKGDLIMVLLKERNRVLIEGHEVDITHPDKMYYPKKKITKLSYIQYLIDVSAYLLPFLKDRVLTAIRYPRGVEGESFYQKSCPEYAPDFIKTYLHEDIEYIVVSDLATLVWLGNQGALDLHIPFNSINSSYPSEIVFDLDPPRREDFILAVEAAIILKDILDRLEIPSFIKTSGNKGLQVYIPLPEATYTYEDTRKFTEFIANYLVKIEPKWFTIERIKKNRGNRLYVDYLQHAAGKTLIAPYSARGNEEASVATPLFWHEVTRSLKPSAFTIDNLPERIRRMGCPFADFFNTKTSQSFDRVLEGLILSSQTSKTP</sequence>
<dbReference type="Pfam" id="PF21686">
    <property type="entry name" value="LigD_Prim-Pol"/>
    <property type="match status" value="1"/>
</dbReference>
<dbReference type="Gene3D" id="3.90.920.10">
    <property type="entry name" value="DNA primase, PRIM domain"/>
    <property type="match status" value="1"/>
</dbReference>
<reference evidence="2 3" key="1">
    <citation type="submission" date="2019-10" db="EMBL/GenBank/DDBJ databases">
        <title>Alkaliphilus serpentinus sp. nov. and Alkaliphilus pronyensis sp. nov., two novel anaerobic alkaliphilic species isolated from the serpentinized-hosted hydrothermal field of the Prony Bay (New Caledonia).</title>
        <authorList>
            <person name="Postec A."/>
        </authorList>
    </citation>
    <scope>NUCLEOTIDE SEQUENCE [LARGE SCALE GENOMIC DNA]</scope>
    <source>
        <strain evidence="2 3">LacT</strain>
    </source>
</reference>
<dbReference type="OrthoDB" id="9802472at2"/>
<evidence type="ECO:0000313" key="2">
    <source>
        <dbReference type="EMBL" id="KAB3526336.1"/>
    </source>
</evidence>
<dbReference type="Proteomes" id="UP000465601">
    <property type="component" value="Unassembled WGS sequence"/>
</dbReference>
<protein>
    <recommendedName>
        <fullName evidence="1">DNA ligase D polymerase domain-containing protein</fullName>
    </recommendedName>
</protein>
<accession>A0A833HLP2</accession>
<evidence type="ECO:0000259" key="1">
    <source>
        <dbReference type="Pfam" id="PF21686"/>
    </source>
</evidence>
<dbReference type="NCBIfam" id="TIGR02778">
    <property type="entry name" value="ligD_pol"/>
    <property type="match status" value="1"/>
</dbReference>
<dbReference type="EMBL" id="WBZB01000052">
    <property type="protein sequence ID" value="KAB3526336.1"/>
    <property type="molecule type" value="Genomic_DNA"/>
</dbReference>
<dbReference type="InterPro" id="IPR052171">
    <property type="entry name" value="NHEJ_LigD"/>
</dbReference>
<dbReference type="PANTHER" id="PTHR42705">
    <property type="entry name" value="BIFUNCTIONAL NON-HOMOLOGOUS END JOINING PROTEIN LIGD"/>
    <property type="match status" value="1"/>
</dbReference>
<dbReference type="AlphaFoldDB" id="A0A833HLP2"/>
<proteinExistence type="predicted"/>
<organism evidence="2 3">
    <name type="scientific">Alkaliphilus serpentinus</name>
    <dbReference type="NCBI Taxonomy" id="1482731"/>
    <lineage>
        <taxon>Bacteria</taxon>
        <taxon>Bacillati</taxon>
        <taxon>Bacillota</taxon>
        <taxon>Clostridia</taxon>
        <taxon>Peptostreptococcales</taxon>
        <taxon>Natronincolaceae</taxon>
        <taxon>Alkaliphilus</taxon>
    </lineage>
</organism>
<evidence type="ECO:0000313" key="3">
    <source>
        <dbReference type="Proteomes" id="UP000465601"/>
    </source>
</evidence>
<name>A0A833HLP2_9FIRM</name>